<dbReference type="Proteomes" id="UP000515514">
    <property type="component" value="Chromosome"/>
</dbReference>
<reference evidence="1 2" key="1">
    <citation type="submission" date="2020-04" db="EMBL/GenBank/DDBJ databases">
        <title>Genome sequence of Altibacter aquimarinus strain ALE3EI.</title>
        <authorList>
            <person name="Oh H.-M."/>
            <person name="Jang D."/>
        </authorList>
    </citation>
    <scope>NUCLEOTIDE SEQUENCE [LARGE SCALE GENOMIC DNA]</scope>
    <source>
        <strain evidence="1 2">ALE3EI</strain>
    </source>
</reference>
<dbReference type="KEGG" id="alti:ALE3EI_0370"/>
<accession>A0A7G8PRJ1</accession>
<organism evidence="1 2">
    <name type="scientific">Constantimarinum furrinae</name>
    <dbReference type="NCBI Taxonomy" id="2562285"/>
    <lineage>
        <taxon>Bacteria</taxon>
        <taxon>Pseudomonadati</taxon>
        <taxon>Bacteroidota</taxon>
        <taxon>Flavobacteriia</taxon>
        <taxon>Flavobacteriales</taxon>
        <taxon>Flavobacteriaceae</taxon>
        <taxon>Altibacter/Constantimarinum group</taxon>
        <taxon>Constantimarinum</taxon>
    </lineage>
</organism>
<protein>
    <submittedName>
        <fullName evidence="1">Uncharacterized protein</fullName>
    </submittedName>
</protein>
<dbReference type="AlphaFoldDB" id="A0A7G8PRJ1"/>
<name>A0A7G8PRJ1_9FLAO</name>
<evidence type="ECO:0000313" key="1">
    <source>
        <dbReference type="EMBL" id="QNJ96957.1"/>
    </source>
</evidence>
<dbReference type="EMBL" id="CP052909">
    <property type="protein sequence ID" value="QNJ96957.1"/>
    <property type="molecule type" value="Genomic_DNA"/>
</dbReference>
<dbReference type="RefSeq" id="WP_186990271.1">
    <property type="nucleotide sequence ID" value="NZ_CP052909.1"/>
</dbReference>
<gene>
    <name evidence="1" type="ORF">ALE3EI_0370</name>
</gene>
<evidence type="ECO:0000313" key="2">
    <source>
        <dbReference type="Proteomes" id="UP000515514"/>
    </source>
</evidence>
<sequence length="160" mass="18489">MKKALFILAVVTVGFAVYSFTEKDENPIITSEKTTTISDDIIKTIENEDLNDHIQKNFVRYFDDVEFVTAHYSDTKNFYYYKVHGSKNGISTTQGLKIEKSDLENETYTYIDFSNIQVNELTEYCKDDSSNPECFCVRPNFKFCQIICAVWNGTTCYPPL</sequence>
<proteinExistence type="predicted"/>
<keyword evidence="2" id="KW-1185">Reference proteome</keyword>